<sequence length="150" mass="17161">MKKRLILLLSVLLLVPSIVFAAKDIVIEINGKAIKSEQPAIIDNGRTLVPIRFISKALNYEVEWDDDDREVEIENDDAKKGEVEKVTLKIGEKRAKIEIEDGEDRYIDLEVAPAIRNDRTYVPLRFVSETFGHNVDWNNDTRTVIINTVK</sequence>
<dbReference type="InterPro" id="IPR012854">
    <property type="entry name" value="Cu_amine_oxidase-like_N"/>
</dbReference>
<evidence type="ECO:0000256" key="1">
    <source>
        <dbReference type="SAM" id="SignalP"/>
    </source>
</evidence>
<keyword evidence="4" id="KW-1185">Reference proteome</keyword>
<name>A0ABS6FG55_9FIRM</name>
<dbReference type="Pfam" id="PF07833">
    <property type="entry name" value="Cu_amine_oxidN1"/>
    <property type="match status" value="1"/>
</dbReference>
<dbReference type="Proteomes" id="UP000783742">
    <property type="component" value="Unassembled WGS sequence"/>
</dbReference>
<accession>A0ABS6FG55</accession>
<evidence type="ECO:0000313" key="3">
    <source>
        <dbReference type="EMBL" id="MBU5668951.1"/>
    </source>
</evidence>
<protein>
    <submittedName>
        <fullName evidence="3">Copper amine oxidase N-terminal domain-containing protein</fullName>
    </submittedName>
</protein>
<evidence type="ECO:0000313" key="4">
    <source>
        <dbReference type="Proteomes" id="UP000783742"/>
    </source>
</evidence>
<keyword evidence="1" id="KW-0732">Signal</keyword>
<dbReference type="RefSeq" id="WP_216548800.1">
    <property type="nucleotide sequence ID" value="NZ_JAHLQO010000003.1"/>
</dbReference>
<proteinExistence type="predicted"/>
<feature type="domain" description="Copper amine oxidase-like N-terminal" evidence="2">
    <location>
        <begin position="29"/>
        <end position="146"/>
    </location>
</feature>
<feature type="signal peptide" evidence="1">
    <location>
        <begin position="1"/>
        <end position="21"/>
    </location>
</feature>
<gene>
    <name evidence="3" type="ORF">KQI68_03760</name>
</gene>
<feature type="chain" id="PRO_5045796454" evidence="1">
    <location>
        <begin position="22"/>
        <end position="150"/>
    </location>
</feature>
<dbReference type="EMBL" id="JAHLQO010000003">
    <property type="protein sequence ID" value="MBU5668951.1"/>
    <property type="molecule type" value="Genomic_DNA"/>
</dbReference>
<evidence type="ECO:0000259" key="2">
    <source>
        <dbReference type="Pfam" id="PF07833"/>
    </source>
</evidence>
<organism evidence="3 4">
    <name type="scientific">Peptoniphilus ovalis</name>
    <dbReference type="NCBI Taxonomy" id="2841503"/>
    <lineage>
        <taxon>Bacteria</taxon>
        <taxon>Bacillati</taxon>
        <taxon>Bacillota</taxon>
        <taxon>Tissierellia</taxon>
        <taxon>Tissierellales</taxon>
        <taxon>Peptoniphilaceae</taxon>
        <taxon>Peptoniphilus</taxon>
    </lineage>
</organism>
<comment type="caution">
    <text evidence="3">The sequence shown here is derived from an EMBL/GenBank/DDBJ whole genome shotgun (WGS) entry which is preliminary data.</text>
</comment>
<reference evidence="3 4" key="1">
    <citation type="submission" date="2021-06" db="EMBL/GenBank/DDBJ databases">
        <authorList>
            <person name="Sun Q."/>
            <person name="Li D."/>
        </authorList>
    </citation>
    <scope>NUCLEOTIDE SEQUENCE [LARGE SCALE GENOMIC DNA]</scope>
    <source>
        <strain evidence="3 4">MSJ-1</strain>
    </source>
</reference>